<dbReference type="Gene3D" id="3.20.20.70">
    <property type="entry name" value="Aldolase class I"/>
    <property type="match status" value="1"/>
</dbReference>
<evidence type="ECO:0000256" key="6">
    <source>
        <dbReference type="ARBA" id="ARBA00022723"/>
    </source>
</evidence>
<proteinExistence type="inferred from homology"/>
<comment type="cofactor">
    <cofactor evidence="2">
        <name>[4Fe-4S] cluster</name>
        <dbReference type="ChEBI" id="CHEBI:49883"/>
    </cofactor>
</comment>
<dbReference type="PRINTS" id="PR00411">
    <property type="entry name" value="PNDRDTASEI"/>
</dbReference>
<dbReference type="GO" id="GO:0010181">
    <property type="term" value="F:FMN binding"/>
    <property type="evidence" value="ECO:0007669"/>
    <property type="project" value="InterPro"/>
</dbReference>
<keyword evidence="8" id="KW-0408">Iron</keyword>
<dbReference type="InterPro" id="IPR023753">
    <property type="entry name" value="FAD/NAD-binding_dom"/>
</dbReference>
<dbReference type="SUPFAM" id="SSF51905">
    <property type="entry name" value="FAD/NAD(P)-binding domain"/>
    <property type="match status" value="1"/>
</dbReference>
<dbReference type="InterPro" id="IPR036188">
    <property type="entry name" value="FAD/NAD-bd_sf"/>
</dbReference>
<evidence type="ECO:0000256" key="2">
    <source>
        <dbReference type="ARBA" id="ARBA00001966"/>
    </source>
</evidence>
<evidence type="ECO:0000259" key="10">
    <source>
        <dbReference type="Pfam" id="PF00724"/>
    </source>
</evidence>
<keyword evidence="6" id="KW-0479">Metal-binding</keyword>
<keyword evidence="7" id="KW-0560">Oxidoreductase</keyword>
<evidence type="ECO:0000259" key="11">
    <source>
        <dbReference type="Pfam" id="PF07992"/>
    </source>
</evidence>
<dbReference type="Pfam" id="PF00724">
    <property type="entry name" value="Oxidored_FMN"/>
    <property type="match status" value="1"/>
</dbReference>
<dbReference type="CDD" id="cd02803">
    <property type="entry name" value="OYE_like_FMN_family"/>
    <property type="match status" value="1"/>
</dbReference>
<dbReference type="EMBL" id="CP014646">
    <property type="protein sequence ID" value="AMO37003.1"/>
    <property type="molecule type" value="Genomic_DNA"/>
</dbReference>
<dbReference type="GO" id="GO:0046872">
    <property type="term" value="F:metal ion binding"/>
    <property type="evidence" value="ECO:0007669"/>
    <property type="project" value="UniProtKB-KW"/>
</dbReference>
<keyword evidence="13" id="KW-1185">Reference proteome</keyword>
<keyword evidence="4" id="KW-0285">Flavoprotein</keyword>
<evidence type="ECO:0000256" key="3">
    <source>
        <dbReference type="ARBA" id="ARBA00011048"/>
    </source>
</evidence>
<evidence type="ECO:0000256" key="1">
    <source>
        <dbReference type="ARBA" id="ARBA00001917"/>
    </source>
</evidence>
<dbReference type="PANTHER" id="PTHR42917:SF2">
    <property type="entry name" value="2,4-DIENOYL-COA REDUCTASE [(2E)-ENOYL-COA-PRODUCING]"/>
    <property type="match status" value="1"/>
</dbReference>
<dbReference type="Gene3D" id="3.40.50.720">
    <property type="entry name" value="NAD(P)-binding Rossmann-like Domain"/>
    <property type="match status" value="1"/>
</dbReference>
<dbReference type="InterPro" id="IPR001155">
    <property type="entry name" value="OxRdtase_FMN_N"/>
</dbReference>
<dbReference type="PRINTS" id="PR00368">
    <property type="entry name" value="FADPNR"/>
</dbReference>
<feature type="domain" description="NADH:flavin oxidoreductase/NADH oxidase N-terminal" evidence="10">
    <location>
        <begin position="7"/>
        <end position="365"/>
    </location>
</feature>
<gene>
    <name evidence="12" type="ORF">AC731_008595</name>
</gene>
<evidence type="ECO:0000313" key="12">
    <source>
        <dbReference type="EMBL" id="AMO37003.1"/>
    </source>
</evidence>
<keyword evidence="9" id="KW-0411">Iron-sulfur</keyword>
<reference evidence="13" key="1">
    <citation type="submission" date="2016-03" db="EMBL/GenBank/DDBJ databases">
        <authorList>
            <person name="Ma C."/>
            <person name="Zhou S."/>
            <person name="Yang G."/>
        </authorList>
    </citation>
    <scope>NUCLEOTIDE SEQUENCE [LARGE SCALE GENOMIC DNA]</scope>
    <source>
        <strain evidence="13">SgZ-1</strain>
    </source>
</reference>
<dbReference type="InterPro" id="IPR013785">
    <property type="entry name" value="Aldolase_TIM"/>
</dbReference>
<comment type="similarity">
    <text evidence="3">In the N-terminal section; belongs to the NADH:flavin oxidoreductase/NADH oxidase family.</text>
</comment>
<accession>A0A127K4W0</accession>
<dbReference type="RefSeq" id="WP_048705191.1">
    <property type="nucleotide sequence ID" value="NZ_CP014646.1"/>
</dbReference>
<comment type="cofactor">
    <cofactor evidence="1">
        <name>FMN</name>
        <dbReference type="ChEBI" id="CHEBI:58210"/>
    </cofactor>
</comment>
<dbReference type="Gene3D" id="3.50.50.60">
    <property type="entry name" value="FAD/NAD(P)-binding domain"/>
    <property type="match status" value="2"/>
</dbReference>
<dbReference type="Proteomes" id="UP000036902">
    <property type="component" value="Chromosome"/>
</dbReference>
<evidence type="ECO:0000256" key="4">
    <source>
        <dbReference type="ARBA" id="ARBA00022630"/>
    </source>
</evidence>
<dbReference type="AlphaFoldDB" id="A0A127K4W0"/>
<evidence type="ECO:0000256" key="8">
    <source>
        <dbReference type="ARBA" id="ARBA00023004"/>
    </source>
</evidence>
<dbReference type="InterPro" id="IPR051793">
    <property type="entry name" value="NADH:flavin_oxidoreductase"/>
</dbReference>
<dbReference type="STRING" id="1134435.AC731_008595"/>
<feature type="domain" description="FAD/NAD(P)-binding" evidence="11">
    <location>
        <begin position="410"/>
        <end position="685"/>
    </location>
</feature>
<dbReference type="GO" id="GO:0051536">
    <property type="term" value="F:iron-sulfur cluster binding"/>
    <property type="evidence" value="ECO:0007669"/>
    <property type="project" value="UniProtKB-KW"/>
</dbReference>
<evidence type="ECO:0000256" key="9">
    <source>
        <dbReference type="ARBA" id="ARBA00023014"/>
    </source>
</evidence>
<dbReference type="SUPFAM" id="SSF51395">
    <property type="entry name" value="FMN-linked oxidoreductases"/>
    <property type="match status" value="1"/>
</dbReference>
<evidence type="ECO:0000256" key="7">
    <source>
        <dbReference type="ARBA" id="ARBA00023002"/>
    </source>
</evidence>
<dbReference type="KEGG" id="thu:AC731_008595"/>
<evidence type="ECO:0000313" key="13">
    <source>
        <dbReference type="Proteomes" id="UP000036902"/>
    </source>
</evidence>
<name>A0A127K4W0_9RHOO</name>
<dbReference type="PANTHER" id="PTHR42917">
    <property type="entry name" value="2,4-DIENOYL-COA REDUCTASE"/>
    <property type="match status" value="1"/>
</dbReference>
<dbReference type="GO" id="GO:0016491">
    <property type="term" value="F:oxidoreductase activity"/>
    <property type="evidence" value="ECO:0007669"/>
    <property type="project" value="UniProtKB-KW"/>
</dbReference>
<dbReference type="Pfam" id="PF07992">
    <property type="entry name" value="Pyr_redox_2"/>
    <property type="match status" value="1"/>
</dbReference>
<organism evidence="12 13">
    <name type="scientific">Thauera humireducens</name>
    <dbReference type="NCBI Taxonomy" id="1134435"/>
    <lineage>
        <taxon>Bacteria</taxon>
        <taxon>Pseudomonadati</taxon>
        <taxon>Pseudomonadota</taxon>
        <taxon>Betaproteobacteria</taxon>
        <taxon>Rhodocyclales</taxon>
        <taxon>Zoogloeaceae</taxon>
        <taxon>Thauera</taxon>
    </lineage>
</organism>
<keyword evidence="5" id="KW-0288">FMN</keyword>
<protein>
    <submittedName>
        <fullName evidence="12">Effector protein</fullName>
    </submittedName>
</protein>
<evidence type="ECO:0000256" key="5">
    <source>
        <dbReference type="ARBA" id="ARBA00022643"/>
    </source>
</evidence>
<sequence>MGAFDNLLQPGRIGTMEVRNRIVMAPMGSNFAEADGTCGERIQAYYEARAAGGAGLLTMGVVSIAYPHGTAEPYQVGISDDKFIPGLKGIVDRVHKHGAKIAAQLQHAGKTSVRDLAEGRELWVPSMPPAVKTDMFAALTQEELGAFISSSKGREKAGVKIRVMDKADIAQMIEWFAAAADRARRAGFDGVEIHAAHTYIIAGFLSGYFNKRNDEYGGSIENRGRFLREVIAAVRQRVGADYPVWLRLDAYELRMDGGITLEEAKVFAGMAEAAGCDAVSVSAYANTSTGVAFTEAPLVQQKAGFLLWAAEIKEAVKIPVIAVGRLEPEVADNAIAAGQCDFVAMARKMLADPELPNKLIENRPEDIRPCIYCYACVSQIFVNQRVKCAVNPMTGHESEIRLVPAEKPGHVLVVGGGPAGMEAARAAALRGHKVTLVERSGRLGGTLFFAALAYAENGGLLDYLTTQMRKLQIDVRLNTVATPELIGQIGATAVIVATGAERNAPPIPGAELDHVWSGDELRRLMTDDRAEEIAKRKLSFTQRTLMKAGSLVGVTDSTDAIQNLSRVWMPLGKKVAIIGGGLVGIELAEFLVDRGREVVVLEEGPSLGRELSIVRRWRVLDTLRQHGVELHTRVRIESIDKKAVKYTDAEGQSHTLPAESVVLAVGARPDDTLARTLEAAGVPVSSVGDGAQIGYIEGAVKSGMLAGLSA</sequence>